<dbReference type="GO" id="GO:0051604">
    <property type="term" value="P:protein maturation"/>
    <property type="evidence" value="ECO:0007669"/>
    <property type="project" value="UniProtKB-ARBA"/>
</dbReference>
<comment type="caution">
    <text evidence="8">The sequence shown here is derived from an EMBL/GenBank/DDBJ whole genome shotgun (WGS) entry which is preliminary data.</text>
</comment>
<comment type="similarity">
    <text evidence="1 4">Belongs to the peptidase C14A family.</text>
</comment>
<feature type="compositionally biased region" description="Basic residues" evidence="5">
    <location>
        <begin position="320"/>
        <end position="329"/>
    </location>
</feature>
<feature type="compositionally biased region" description="Basic and acidic residues" evidence="5">
    <location>
        <begin position="1"/>
        <end position="16"/>
    </location>
</feature>
<dbReference type="PANTHER" id="PTHR48169">
    <property type="entry name" value="DED DOMAIN-CONTAINING PROTEIN"/>
    <property type="match status" value="1"/>
</dbReference>
<keyword evidence="3" id="KW-0040">ANK repeat</keyword>
<dbReference type="InterPro" id="IPR036770">
    <property type="entry name" value="Ankyrin_rpt-contain_sf"/>
</dbReference>
<dbReference type="PROSITE" id="PS01122">
    <property type="entry name" value="CASPASE_CYS"/>
    <property type="match status" value="1"/>
</dbReference>
<dbReference type="SUPFAM" id="SSF48403">
    <property type="entry name" value="Ankyrin repeat"/>
    <property type="match status" value="1"/>
</dbReference>
<name>A0ABD2QIT6_9PLAT</name>
<dbReference type="GO" id="GO:0006915">
    <property type="term" value="P:apoptotic process"/>
    <property type="evidence" value="ECO:0007669"/>
    <property type="project" value="UniProtKB-KW"/>
</dbReference>
<evidence type="ECO:0000313" key="8">
    <source>
        <dbReference type="EMBL" id="KAL3319427.1"/>
    </source>
</evidence>
<sequence>MEERSESCDTVVRSEQEEATDEESCDEELANDTVLKRDCIKAIQSLNPIIFAQKLNRVIKNTRACQGFCINDSVDNDDNTLLHFAIEAGFIEAVEKISEQSMVDLDARDNVYGYNALQLAAKLGLGFLASSLLLHPIRIRDGEQYFDLSLVRRSLLLIRAGTDPRNKHDQNCLHLAVESGDVDTLTRLLDAANSLQTIWITNTSRRPSVVEKAGIPGLKELQISEESTEAVSLASKRDMEGRTVMHLAVSNQNIEMIQVLLNYGVNPTRITDKYGQTALQLAKNSSNESMCEIFRKYTQKTEEEPTTNGSQLITASQLRQQRRKPMFKKNQFKSFSNTARKSLNEHHVSATMSSLNISRLSLSARSSDTRHSGQVETDGKRKSVFEKNKAKMSTHRNWPLTKLCVKVDAEEKEGIFEDEDYPDEPMSVARENPHRPPSVVSKPVGPFLRPSVIDPVPVYVQSQPPPVLKPSQVKIRVYYSFVQIPQQPMPPKPISKSSLRKASCLDPHEYYPMASERRGICLIINNMQYWHPEFTDRNGCDKDEKRLEQVFRSFGFMVKLLRNLSSEEMAAQLNHLGYNTDHSEYDCFVACIMSHGGLGKLFGVNGDAFPVHELTAPFTADHCPSLAGKPKLFFIQACRGEDYHQGFPTNSSNVHEDSSEEEEQDNPLDITASVTDSAIATDKSIDKKQSLPLAIKAAKLPVNHRLIPIYADFLLSYATVAGYRAQRDPKKGSIYVQTICKRLEKEGKVRGLLDIVTSVHREVSEIVFREFDQTTQNAGQMFQQMPEARHTLTRRVQFV</sequence>
<dbReference type="GO" id="GO:0005737">
    <property type="term" value="C:cytoplasm"/>
    <property type="evidence" value="ECO:0007669"/>
    <property type="project" value="UniProtKB-ARBA"/>
</dbReference>
<dbReference type="AlphaFoldDB" id="A0ABD2QIT6"/>
<feature type="region of interest" description="Disordered" evidence="5">
    <location>
        <begin position="301"/>
        <end position="329"/>
    </location>
</feature>
<feature type="region of interest" description="Disordered" evidence="5">
    <location>
        <begin position="419"/>
        <end position="441"/>
    </location>
</feature>
<dbReference type="PRINTS" id="PR00376">
    <property type="entry name" value="IL1BCENZYME"/>
</dbReference>
<dbReference type="Gene3D" id="3.40.50.1460">
    <property type="match status" value="1"/>
</dbReference>
<evidence type="ECO:0000256" key="4">
    <source>
        <dbReference type="RuleBase" id="RU003971"/>
    </source>
</evidence>
<evidence type="ECO:0000256" key="5">
    <source>
        <dbReference type="SAM" id="MobiDB-lite"/>
    </source>
</evidence>
<dbReference type="InterPro" id="IPR029030">
    <property type="entry name" value="Caspase-like_dom_sf"/>
</dbReference>
<dbReference type="PROSITE" id="PS50208">
    <property type="entry name" value="CASPASE_P20"/>
    <property type="match status" value="1"/>
</dbReference>
<dbReference type="InterPro" id="IPR015917">
    <property type="entry name" value="Pept_C14A"/>
</dbReference>
<dbReference type="InterPro" id="IPR002110">
    <property type="entry name" value="Ankyrin_rpt"/>
</dbReference>
<feature type="domain" description="Caspase family p20" evidence="7">
    <location>
        <begin position="517"/>
        <end position="642"/>
    </location>
</feature>
<dbReference type="InterPro" id="IPR011600">
    <property type="entry name" value="Pept_C14_caspase"/>
</dbReference>
<evidence type="ECO:0000256" key="3">
    <source>
        <dbReference type="PROSITE-ProRule" id="PRU00023"/>
    </source>
</evidence>
<dbReference type="InterPro" id="IPR002138">
    <property type="entry name" value="Pept_C14_p10"/>
</dbReference>
<feature type="region of interest" description="Disordered" evidence="5">
    <location>
        <begin position="1"/>
        <end position="25"/>
    </location>
</feature>
<dbReference type="SMART" id="SM00248">
    <property type="entry name" value="ANK"/>
    <property type="match status" value="5"/>
</dbReference>
<protein>
    <submittedName>
        <fullName evidence="8">Apoptosis- cysteine peptidase</fullName>
    </submittedName>
</protein>
<proteinExistence type="inferred from homology"/>
<dbReference type="PROSITE" id="PS50088">
    <property type="entry name" value="ANK_REPEAT"/>
    <property type="match status" value="1"/>
</dbReference>
<dbReference type="InterPro" id="IPR033139">
    <property type="entry name" value="Caspase_cys_AS"/>
</dbReference>
<dbReference type="EMBL" id="JBJKFK010000137">
    <property type="protein sequence ID" value="KAL3319427.1"/>
    <property type="molecule type" value="Genomic_DNA"/>
</dbReference>
<dbReference type="Proteomes" id="UP001626550">
    <property type="component" value="Unassembled WGS sequence"/>
</dbReference>
<dbReference type="Pfam" id="PF12796">
    <property type="entry name" value="Ank_2"/>
    <property type="match status" value="1"/>
</dbReference>
<dbReference type="Pfam" id="PF00656">
    <property type="entry name" value="Peptidase_C14"/>
    <property type="match status" value="1"/>
</dbReference>
<feature type="region of interest" description="Disordered" evidence="5">
    <location>
        <begin position="646"/>
        <end position="669"/>
    </location>
</feature>
<evidence type="ECO:0000259" key="7">
    <source>
        <dbReference type="PROSITE" id="PS50208"/>
    </source>
</evidence>
<dbReference type="SUPFAM" id="SSF52129">
    <property type="entry name" value="Caspase-like"/>
    <property type="match status" value="1"/>
</dbReference>
<evidence type="ECO:0000256" key="2">
    <source>
        <dbReference type="ARBA" id="ARBA00022703"/>
    </source>
</evidence>
<keyword evidence="9" id="KW-1185">Reference proteome</keyword>
<dbReference type="PROSITE" id="PS50297">
    <property type="entry name" value="ANK_REP_REGION"/>
    <property type="match status" value="1"/>
</dbReference>
<keyword evidence="2" id="KW-0053">Apoptosis</keyword>
<reference evidence="8 9" key="1">
    <citation type="submission" date="2024-11" db="EMBL/GenBank/DDBJ databases">
        <title>Adaptive evolution of stress response genes in parasites aligns with host niche diversity.</title>
        <authorList>
            <person name="Hahn C."/>
            <person name="Resl P."/>
        </authorList>
    </citation>
    <scope>NUCLEOTIDE SEQUENCE [LARGE SCALE GENOMIC DNA]</scope>
    <source>
        <strain evidence="8">EGGRZ-B1_66</strain>
        <tissue evidence="8">Body</tissue>
    </source>
</reference>
<evidence type="ECO:0000313" key="9">
    <source>
        <dbReference type="Proteomes" id="UP001626550"/>
    </source>
</evidence>
<evidence type="ECO:0000256" key="1">
    <source>
        <dbReference type="ARBA" id="ARBA00010134"/>
    </source>
</evidence>
<gene>
    <name evidence="8" type="primary">CASP8</name>
    <name evidence="8" type="ORF">Ciccas_001900</name>
</gene>
<dbReference type="CDD" id="cd00032">
    <property type="entry name" value="CASc"/>
    <property type="match status" value="1"/>
</dbReference>
<feature type="repeat" description="ANK" evidence="3">
    <location>
        <begin position="240"/>
        <end position="272"/>
    </location>
</feature>
<feature type="compositionally biased region" description="Polar residues" evidence="5">
    <location>
        <begin position="306"/>
        <end position="319"/>
    </location>
</feature>
<dbReference type="Gene3D" id="1.25.40.20">
    <property type="entry name" value="Ankyrin repeat-containing domain"/>
    <property type="match status" value="2"/>
</dbReference>
<accession>A0ABD2QIT6</accession>
<dbReference type="SMART" id="SM00115">
    <property type="entry name" value="CASc"/>
    <property type="match status" value="1"/>
</dbReference>
<dbReference type="InterPro" id="IPR001309">
    <property type="entry name" value="Pept_C14_p20"/>
</dbReference>
<dbReference type="PANTHER" id="PTHR48169:SF7">
    <property type="entry name" value="CASPASE 10"/>
    <property type="match status" value="1"/>
</dbReference>
<feature type="domain" description="Caspase family p10" evidence="6">
    <location>
        <begin position="707"/>
        <end position="799"/>
    </location>
</feature>
<dbReference type="GO" id="GO:0043067">
    <property type="term" value="P:regulation of programmed cell death"/>
    <property type="evidence" value="ECO:0007669"/>
    <property type="project" value="UniProtKB-ARBA"/>
</dbReference>
<dbReference type="GO" id="GO:0004197">
    <property type="term" value="F:cysteine-type endopeptidase activity"/>
    <property type="evidence" value="ECO:0007669"/>
    <property type="project" value="UniProtKB-ARBA"/>
</dbReference>
<evidence type="ECO:0000259" key="6">
    <source>
        <dbReference type="PROSITE" id="PS50207"/>
    </source>
</evidence>
<dbReference type="PROSITE" id="PS50207">
    <property type="entry name" value="CASPASE_P10"/>
    <property type="match status" value="1"/>
</dbReference>
<organism evidence="8 9">
    <name type="scientific">Cichlidogyrus casuarinus</name>
    <dbReference type="NCBI Taxonomy" id="1844966"/>
    <lineage>
        <taxon>Eukaryota</taxon>
        <taxon>Metazoa</taxon>
        <taxon>Spiralia</taxon>
        <taxon>Lophotrochozoa</taxon>
        <taxon>Platyhelminthes</taxon>
        <taxon>Monogenea</taxon>
        <taxon>Monopisthocotylea</taxon>
        <taxon>Dactylogyridea</taxon>
        <taxon>Ancyrocephalidae</taxon>
        <taxon>Cichlidogyrus</taxon>
    </lineage>
</organism>